<name>A0A1I2EXX4_9FLAO</name>
<feature type="signal peptide" evidence="2">
    <location>
        <begin position="1"/>
        <end position="19"/>
    </location>
</feature>
<protein>
    <submittedName>
        <fullName evidence="3">Uncharacterized protein</fullName>
    </submittedName>
</protein>
<keyword evidence="4" id="KW-1185">Reference proteome</keyword>
<dbReference type="STRING" id="935223.SAMN04488131_106171"/>
<feature type="transmembrane region" description="Helical" evidence="1">
    <location>
        <begin position="102"/>
        <end position="120"/>
    </location>
</feature>
<proteinExistence type="predicted"/>
<evidence type="ECO:0000313" key="3">
    <source>
        <dbReference type="EMBL" id="SFE97477.1"/>
    </source>
</evidence>
<evidence type="ECO:0000256" key="1">
    <source>
        <dbReference type="SAM" id="Phobius"/>
    </source>
</evidence>
<keyword evidence="2" id="KW-0732">Signal</keyword>
<keyword evidence="1" id="KW-0472">Membrane</keyword>
<keyword evidence="1" id="KW-0812">Transmembrane</keyword>
<accession>A0A1I2EXX4</accession>
<dbReference type="AlphaFoldDB" id="A0A1I2EXX4"/>
<evidence type="ECO:0000313" key="4">
    <source>
        <dbReference type="Proteomes" id="UP000198596"/>
    </source>
</evidence>
<gene>
    <name evidence="3" type="ORF">SAMN04488131_106171</name>
</gene>
<evidence type="ECO:0000256" key="2">
    <source>
        <dbReference type="SAM" id="SignalP"/>
    </source>
</evidence>
<keyword evidence="1" id="KW-1133">Transmembrane helix</keyword>
<organism evidence="3 4">
    <name type="scientific">Flavobacterium xueshanense</name>
    <dbReference type="NCBI Taxonomy" id="935223"/>
    <lineage>
        <taxon>Bacteria</taxon>
        <taxon>Pseudomonadati</taxon>
        <taxon>Bacteroidota</taxon>
        <taxon>Flavobacteriia</taxon>
        <taxon>Flavobacteriales</taxon>
        <taxon>Flavobacteriaceae</taxon>
        <taxon>Flavobacterium</taxon>
    </lineage>
</organism>
<feature type="transmembrane region" description="Helical" evidence="1">
    <location>
        <begin position="69"/>
        <end position="90"/>
    </location>
</feature>
<feature type="chain" id="PRO_5011475559" evidence="2">
    <location>
        <begin position="20"/>
        <end position="167"/>
    </location>
</feature>
<dbReference type="EMBL" id="FONQ01000006">
    <property type="protein sequence ID" value="SFE97477.1"/>
    <property type="molecule type" value="Genomic_DNA"/>
</dbReference>
<reference evidence="4" key="1">
    <citation type="submission" date="2016-10" db="EMBL/GenBank/DDBJ databases">
        <authorList>
            <person name="Varghese N."/>
            <person name="Submissions S."/>
        </authorList>
    </citation>
    <scope>NUCLEOTIDE SEQUENCE [LARGE SCALE GENOMIC DNA]</scope>
    <source>
        <strain evidence="4">CGMCC 1.9227</strain>
    </source>
</reference>
<dbReference type="Proteomes" id="UP000198596">
    <property type="component" value="Unassembled WGS sequence"/>
</dbReference>
<sequence>MIKPIFFLLLFFCSLQAYSQKLVYKSNGNITDSENQNISPDQVRELLKDNEKLLADYNVARKKKTVGNILLIGGAVLIGTTVTVAVIDFSEEIQLKNSTKNYVQAIYIVGLASVIIAIPVKIGFSKKIKNVVTEYNNQNNTGYKQFNNQKLDLITNSDGIGLRLTLN</sequence>